<reference evidence="5" key="1">
    <citation type="submission" date="2024-02" db="UniProtKB">
        <authorList>
            <consortium name="WormBaseParasite"/>
        </authorList>
    </citation>
    <scope>IDENTIFICATION</scope>
</reference>
<accession>A0AAF3FRK4</accession>
<name>A0AAF3FRK4_9BILA</name>
<feature type="chain" id="PRO_5042165560" evidence="2">
    <location>
        <begin position="21"/>
        <end position="310"/>
    </location>
</feature>
<dbReference type="Gene3D" id="2.40.128.20">
    <property type="match status" value="1"/>
</dbReference>
<evidence type="ECO:0000313" key="5">
    <source>
        <dbReference type="WBParaSite" id="MBELARI_LOCUS9637"/>
    </source>
</evidence>
<dbReference type="PANTHER" id="PTHR15854:SF17">
    <property type="entry name" value="SHKT DOMAIN-CONTAINING PROTEIN"/>
    <property type="match status" value="1"/>
</dbReference>
<dbReference type="Proteomes" id="UP000887575">
    <property type="component" value="Unassembled WGS sequence"/>
</dbReference>
<comment type="caution">
    <text evidence="1">Lacks conserved residue(s) required for the propagation of feature annotation.</text>
</comment>
<protein>
    <submittedName>
        <fullName evidence="5">EGF-like domain-containing protein</fullName>
    </submittedName>
</protein>
<dbReference type="InterPro" id="IPR000742">
    <property type="entry name" value="EGF"/>
</dbReference>
<keyword evidence="4" id="KW-1185">Reference proteome</keyword>
<dbReference type="Pfam" id="PF08768">
    <property type="entry name" value="THAP4_heme-bd"/>
    <property type="match status" value="1"/>
</dbReference>
<keyword evidence="1" id="KW-0245">EGF-like domain</keyword>
<feature type="domain" description="EGF-like" evidence="3">
    <location>
        <begin position="27"/>
        <end position="66"/>
    </location>
</feature>
<dbReference type="PANTHER" id="PTHR15854">
    <property type="entry name" value="THAP4 PROTEIN"/>
    <property type="match status" value="1"/>
</dbReference>
<feature type="disulfide bond" evidence="1">
    <location>
        <begin position="56"/>
        <end position="65"/>
    </location>
</feature>
<keyword evidence="2" id="KW-0732">Signal</keyword>
<keyword evidence="1" id="KW-1015">Disulfide bond</keyword>
<organism evidence="4 5">
    <name type="scientific">Mesorhabditis belari</name>
    <dbReference type="NCBI Taxonomy" id="2138241"/>
    <lineage>
        <taxon>Eukaryota</taxon>
        <taxon>Metazoa</taxon>
        <taxon>Ecdysozoa</taxon>
        <taxon>Nematoda</taxon>
        <taxon>Chromadorea</taxon>
        <taxon>Rhabditida</taxon>
        <taxon>Rhabditina</taxon>
        <taxon>Rhabditomorpha</taxon>
        <taxon>Rhabditoidea</taxon>
        <taxon>Rhabditidae</taxon>
        <taxon>Mesorhabditinae</taxon>
        <taxon>Mesorhabditis</taxon>
    </lineage>
</organism>
<dbReference type="InterPro" id="IPR014878">
    <property type="entry name" value="THAP4-like_heme-bd"/>
</dbReference>
<dbReference type="InterPro" id="IPR012674">
    <property type="entry name" value="Calycin"/>
</dbReference>
<sequence>MILRLFCLLFLYFLGNLVSAQQWTKALIDMCDASVPGSCGPYGWCETRKSGNRCHCQIGRMGIKCLRPCQDVFKSCVKWKADDRCFWARNSTSFFLDNCSKSCAECRSDGKRLTLALPPMLEPLAWLVGRWEAKTSSGQRFPVPLSGPYKEILDVQIAEVPAFDRPGINISITATTFDGWETHSDLGFMTGKPFNEDNGFLREVGPGEDLVAVEFASNTGLMTIEEGVIRGQSIIIETKYKKSIFGVNDAFQEAKRKFTLVSEGNLEERTIFKDKYGQEKKWLKRYHLIHDYLNEIEEAKEENDANFRRH</sequence>
<dbReference type="AlphaFoldDB" id="A0AAF3FRK4"/>
<evidence type="ECO:0000313" key="4">
    <source>
        <dbReference type="Proteomes" id="UP000887575"/>
    </source>
</evidence>
<dbReference type="CDD" id="cd07828">
    <property type="entry name" value="lipocalin_heme-bd-THAP4-like"/>
    <property type="match status" value="1"/>
</dbReference>
<dbReference type="PROSITE" id="PS00022">
    <property type="entry name" value="EGF_1"/>
    <property type="match status" value="1"/>
</dbReference>
<dbReference type="PROSITE" id="PS50026">
    <property type="entry name" value="EGF_3"/>
    <property type="match status" value="1"/>
</dbReference>
<proteinExistence type="predicted"/>
<dbReference type="WBParaSite" id="MBELARI_LOCUS9637">
    <property type="protein sequence ID" value="MBELARI_LOCUS9637"/>
    <property type="gene ID" value="MBELARI_LOCUS9637"/>
</dbReference>
<evidence type="ECO:0000256" key="2">
    <source>
        <dbReference type="SAM" id="SignalP"/>
    </source>
</evidence>
<evidence type="ECO:0000259" key="3">
    <source>
        <dbReference type="PROSITE" id="PS50026"/>
    </source>
</evidence>
<dbReference type="InterPro" id="IPR045165">
    <property type="entry name" value="Nitrobindin"/>
</dbReference>
<dbReference type="SUPFAM" id="SSF50814">
    <property type="entry name" value="Lipocalins"/>
    <property type="match status" value="1"/>
</dbReference>
<evidence type="ECO:0000256" key="1">
    <source>
        <dbReference type="PROSITE-ProRule" id="PRU00076"/>
    </source>
</evidence>
<feature type="signal peptide" evidence="2">
    <location>
        <begin position="1"/>
        <end position="20"/>
    </location>
</feature>